<comment type="caution">
    <text evidence="9">The sequence shown here is derived from an EMBL/GenBank/DDBJ whole genome shotgun (WGS) entry which is preliminary data.</text>
</comment>
<dbReference type="Proteomes" id="UP000219914">
    <property type="component" value="Unassembled WGS sequence"/>
</dbReference>
<dbReference type="PANTHER" id="PTHR10629:SF52">
    <property type="entry name" value="DNA (CYTOSINE-5)-METHYLTRANSFERASE 1"/>
    <property type="match status" value="1"/>
</dbReference>
<evidence type="ECO:0000313" key="10">
    <source>
        <dbReference type="Proteomes" id="UP000219914"/>
    </source>
</evidence>
<dbReference type="PROSITE" id="PS51679">
    <property type="entry name" value="SAM_MT_C5"/>
    <property type="match status" value="1"/>
</dbReference>
<keyword evidence="3 7" id="KW-0808">Transferase</keyword>
<evidence type="ECO:0000256" key="4">
    <source>
        <dbReference type="ARBA" id="ARBA00022691"/>
    </source>
</evidence>
<comment type="catalytic activity">
    <reaction evidence="6">
        <text>a 2'-deoxycytidine in DNA + S-adenosyl-L-methionine = a 5-methyl-2'-deoxycytidine in DNA + S-adenosyl-L-homocysteine + H(+)</text>
        <dbReference type="Rhea" id="RHEA:13681"/>
        <dbReference type="Rhea" id="RHEA-COMP:11369"/>
        <dbReference type="Rhea" id="RHEA-COMP:11370"/>
        <dbReference type="ChEBI" id="CHEBI:15378"/>
        <dbReference type="ChEBI" id="CHEBI:57856"/>
        <dbReference type="ChEBI" id="CHEBI:59789"/>
        <dbReference type="ChEBI" id="CHEBI:85452"/>
        <dbReference type="ChEBI" id="CHEBI:85454"/>
        <dbReference type="EC" id="2.1.1.37"/>
    </reaction>
</comment>
<dbReference type="NCBIfam" id="TIGR00675">
    <property type="entry name" value="dcm"/>
    <property type="match status" value="1"/>
</dbReference>
<sequence length="690" mass="76227">MVLRPMGHNVVRSTISWPRANGEPYSSHFTDPVTGPERYNVVWTSRKGTLRMADIDAKAQALSAARNRILQLQEQMTDKVLQMAAEVEKLMDVVPMSEAKAFLKARCNFPATELSTYVGFAMTLKGSEDVLREARVSFPVVKALVGANAYARKEIIERMEIGAQIDTKDVASIRRRLAAAKLTAAEALTAENKRIVAAAARRQAKKAISEYEAKMSAFSDELRLHFRKGQEDHIVAQAGLRHRAGRLLEEFESLFGGEHPPLTTLRRMSPQYRIAHAHKVLGDLVSGRLSEIGPVQTSALQAFAGRARISFDPGRPKPLADLASLSFRPRVLELCAGAGGLALGLERAGFEHVALIEFNKHAAATLRRNRPDWNVVEEDIRKVDFTEYRNRVDLLAGGLPCTPFTTVGEKKGKRDENDLLMEGVRAVREVEPKAFVFENVEGLLHARHADYLATLLRKLSSAGYQTEIHRINTRDYGVAQDRSRIMIVGFRKDTAGIFRIPPKFPEMARNMGDVLADLMGANGWSGVDDWVRTMRERPEFDRSGAQIAVGALSDTIRGYQGSAQQGEARRALKNGVSYAPPAKAAPTNEEASREGFVPGLTNRMRARLQDFPDVWEFVGGLGSVADQIGNAVAPAVGQAMGLALLAALKEWEIDWKAMMVSPNGRVRRRIVSPPPIMPEMAYPAEFEDAD</sequence>
<comment type="similarity">
    <text evidence="7 8">Belongs to the class I-like SAM-binding methyltransferase superfamily. C5-methyltransferase family.</text>
</comment>
<keyword evidence="5" id="KW-0680">Restriction system</keyword>
<dbReference type="InterPro" id="IPR050390">
    <property type="entry name" value="C5-Methyltransferase"/>
</dbReference>
<evidence type="ECO:0000256" key="6">
    <source>
        <dbReference type="ARBA" id="ARBA00047422"/>
    </source>
</evidence>
<reference evidence="9 10" key="1">
    <citation type="submission" date="2017-09" db="EMBL/GenBank/DDBJ databases">
        <title>Comparative genomics of rhizobia isolated from Phaseolus vulgaris in China.</title>
        <authorList>
            <person name="Tong W."/>
        </authorList>
    </citation>
    <scope>NUCLEOTIDE SEQUENCE [LARGE SCALE GENOMIC DNA]</scope>
    <source>
        <strain evidence="9 10">FH14</strain>
    </source>
</reference>
<dbReference type="PANTHER" id="PTHR10629">
    <property type="entry name" value="CYTOSINE-SPECIFIC METHYLTRANSFERASE"/>
    <property type="match status" value="1"/>
</dbReference>
<dbReference type="Gene3D" id="3.90.120.10">
    <property type="entry name" value="DNA Methylase, subunit A, domain 2"/>
    <property type="match status" value="1"/>
</dbReference>
<name>A0ABX4JU95_9HYPH</name>
<protein>
    <recommendedName>
        <fullName evidence="1">DNA (cytosine-5-)-methyltransferase</fullName>
        <ecNumber evidence="1">2.1.1.37</ecNumber>
    </recommendedName>
</protein>
<dbReference type="SUPFAM" id="SSF53335">
    <property type="entry name" value="S-adenosyl-L-methionine-dependent methyltransferases"/>
    <property type="match status" value="1"/>
</dbReference>
<organism evidence="9 10">
    <name type="scientific">Rhizobium hidalgonense</name>
    <dbReference type="NCBI Taxonomy" id="1538159"/>
    <lineage>
        <taxon>Bacteria</taxon>
        <taxon>Pseudomonadati</taxon>
        <taxon>Pseudomonadota</taxon>
        <taxon>Alphaproteobacteria</taxon>
        <taxon>Hyphomicrobiales</taxon>
        <taxon>Rhizobiaceae</taxon>
        <taxon>Rhizobium/Agrobacterium group</taxon>
        <taxon>Rhizobium</taxon>
    </lineage>
</organism>
<gene>
    <name evidence="9" type="ORF">CO674_16940</name>
</gene>
<dbReference type="InterPro" id="IPR001525">
    <property type="entry name" value="C5_MeTfrase"/>
</dbReference>
<evidence type="ECO:0000256" key="5">
    <source>
        <dbReference type="ARBA" id="ARBA00022747"/>
    </source>
</evidence>
<evidence type="ECO:0000256" key="1">
    <source>
        <dbReference type="ARBA" id="ARBA00011975"/>
    </source>
</evidence>
<evidence type="ECO:0000256" key="2">
    <source>
        <dbReference type="ARBA" id="ARBA00022603"/>
    </source>
</evidence>
<feature type="active site" evidence="7">
    <location>
        <position position="401"/>
    </location>
</feature>
<dbReference type="Pfam" id="PF00145">
    <property type="entry name" value="DNA_methylase"/>
    <property type="match status" value="1"/>
</dbReference>
<dbReference type="Gene3D" id="3.40.50.150">
    <property type="entry name" value="Vaccinia Virus protein VP39"/>
    <property type="match status" value="1"/>
</dbReference>
<dbReference type="InterPro" id="IPR029063">
    <property type="entry name" value="SAM-dependent_MTases_sf"/>
</dbReference>
<proteinExistence type="inferred from homology"/>
<dbReference type="EMBL" id="NWSY01000012">
    <property type="protein sequence ID" value="PDT22287.1"/>
    <property type="molecule type" value="Genomic_DNA"/>
</dbReference>
<evidence type="ECO:0000256" key="8">
    <source>
        <dbReference type="RuleBase" id="RU000416"/>
    </source>
</evidence>
<evidence type="ECO:0000256" key="3">
    <source>
        <dbReference type="ARBA" id="ARBA00022679"/>
    </source>
</evidence>
<dbReference type="EC" id="2.1.1.37" evidence="1"/>
<accession>A0ABX4JU95</accession>
<evidence type="ECO:0000256" key="7">
    <source>
        <dbReference type="PROSITE-ProRule" id="PRU01016"/>
    </source>
</evidence>
<keyword evidence="2 7" id="KW-0489">Methyltransferase</keyword>
<evidence type="ECO:0000313" key="9">
    <source>
        <dbReference type="EMBL" id="PDT22287.1"/>
    </source>
</evidence>
<keyword evidence="4 7" id="KW-0949">S-adenosyl-L-methionine</keyword>
<keyword evidence="10" id="KW-1185">Reference proteome</keyword>
<dbReference type="PRINTS" id="PR00105">
    <property type="entry name" value="C5METTRFRASE"/>
</dbReference>